<accession>A0A6F9D8H0</accession>
<feature type="coiled-coil region" evidence="1">
    <location>
        <begin position="37"/>
        <end position="196"/>
    </location>
</feature>
<feature type="compositionally biased region" description="Basic residues" evidence="2">
    <location>
        <begin position="1"/>
        <end position="20"/>
    </location>
</feature>
<reference evidence="3" key="1">
    <citation type="submission" date="2020-04" db="EMBL/GenBank/DDBJ databases">
        <authorList>
            <person name="Neveu A P."/>
        </authorList>
    </citation>
    <scope>NUCLEOTIDE SEQUENCE</scope>
    <source>
        <tissue evidence="3">Whole embryo</tissue>
    </source>
</reference>
<gene>
    <name evidence="3" type="primary">Ccdc83</name>
</gene>
<organism evidence="3">
    <name type="scientific">Phallusia mammillata</name>
    <dbReference type="NCBI Taxonomy" id="59560"/>
    <lineage>
        <taxon>Eukaryota</taxon>
        <taxon>Metazoa</taxon>
        <taxon>Chordata</taxon>
        <taxon>Tunicata</taxon>
        <taxon>Ascidiacea</taxon>
        <taxon>Phlebobranchia</taxon>
        <taxon>Ascidiidae</taxon>
        <taxon>Phallusia</taxon>
    </lineage>
</organism>
<dbReference type="EMBL" id="LR783699">
    <property type="protein sequence ID" value="CAB3228728.1"/>
    <property type="molecule type" value="mRNA"/>
</dbReference>
<keyword evidence="1" id="KW-0175">Coiled coil</keyword>
<evidence type="ECO:0000313" key="3">
    <source>
        <dbReference type="EMBL" id="CAB3228728.1"/>
    </source>
</evidence>
<feature type="coiled-coil region" evidence="1">
    <location>
        <begin position="231"/>
        <end position="265"/>
    </location>
</feature>
<proteinExistence type="evidence at transcript level"/>
<evidence type="ECO:0000256" key="2">
    <source>
        <dbReference type="SAM" id="MobiDB-lite"/>
    </source>
</evidence>
<feature type="region of interest" description="Disordered" evidence="2">
    <location>
        <begin position="1"/>
        <end position="26"/>
    </location>
</feature>
<protein>
    <submittedName>
        <fullName evidence="3">Coiled-coil domain-containing protein 83-like</fullName>
    </submittedName>
</protein>
<name>A0A6F9D8H0_9ASCI</name>
<sequence>MAKKGKKKGKGGGKAKKKSGKREDEMSLKEAIMAFQIQVKEKTSEELQFEIKGLKEKNKRYQERNARLKDEQFIHIKTLLRQAKEQEQELEQKEVYNSEHVEQALKEKWDAGRTEEESLDELRLKIARTDQDYGQLRAEVDFWTSYKSFGADEHKTQIHLLETELEDMQTNFDDMCAHLKKQLDAAKMEVKSHMDRCMAEQKYLASEKAMGKLDPISVQEVHENEWLKNEAEIHRAQEQHLRERLEDLERENLEIISELLDCRQEDLKISRNFYMTQFVDNDALIDENMADMDLKQMSVYKDGGSTPDVFTPAQMAIEDRPRSAMQAAVEDKVFSIMPPQEELDEDEEEENDEDQDAYNLEKDMEYLHLGPLEVKLLCVTGEKKPIYEMDAREEIVDGTRPDLTVTRPRWPVQTPMLRAALEITPSDVTLPSTSPESIAA</sequence>
<dbReference type="PANTHER" id="PTHR21468:SF1">
    <property type="entry name" value="COILED-COIL DOMAIN-CONTAINING PROTEIN 83"/>
    <property type="match status" value="1"/>
</dbReference>
<dbReference type="InterPro" id="IPR026702">
    <property type="entry name" value="CCDC83"/>
</dbReference>
<dbReference type="PANTHER" id="PTHR21468">
    <property type="entry name" value="HSD9"/>
    <property type="match status" value="1"/>
</dbReference>
<evidence type="ECO:0000256" key="1">
    <source>
        <dbReference type="SAM" id="Coils"/>
    </source>
</evidence>
<dbReference type="AlphaFoldDB" id="A0A6F9D8H0"/>